<proteinExistence type="predicted"/>
<dbReference type="SUPFAM" id="SSF48403">
    <property type="entry name" value="Ankyrin repeat"/>
    <property type="match status" value="1"/>
</dbReference>
<dbReference type="InterPro" id="IPR027417">
    <property type="entry name" value="P-loop_NTPase"/>
</dbReference>
<dbReference type="PANTHER" id="PTHR10039:SF15">
    <property type="entry name" value="NACHT DOMAIN-CONTAINING PROTEIN"/>
    <property type="match status" value="1"/>
</dbReference>
<accession>A0A8H4WMR0</accession>
<dbReference type="InterPro" id="IPR002110">
    <property type="entry name" value="Ankyrin_rpt"/>
</dbReference>
<dbReference type="InterPro" id="IPR056884">
    <property type="entry name" value="NPHP3-like_N"/>
</dbReference>
<feature type="non-terminal residue" evidence="5">
    <location>
        <position position="1133"/>
    </location>
</feature>
<dbReference type="Pfam" id="PF22939">
    <property type="entry name" value="WHD_GPIID"/>
    <property type="match status" value="1"/>
</dbReference>
<protein>
    <recommendedName>
        <fullName evidence="4">NACHT domain-containing protein</fullName>
    </recommendedName>
</protein>
<reference evidence="5" key="1">
    <citation type="journal article" date="2020" name="BMC Genomics">
        <title>Correction to: Identification and distribution of gene clusters required for synthesis of sphingolipid metabolism inhibitors in diverse species of the filamentous fungus Fusarium.</title>
        <authorList>
            <person name="Kim H.S."/>
            <person name="Lohmar J.M."/>
            <person name="Busman M."/>
            <person name="Brown D.W."/>
            <person name="Naumann T.A."/>
            <person name="Divon H.H."/>
            <person name="Lysoe E."/>
            <person name="Uhlig S."/>
            <person name="Proctor R.H."/>
        </authorList>
    </citation>
    <scope>NUCLEOTIDE SEQUENCE</scope>
    <source>
        <strain evidence="5">NRRL 20472</strain>
    </source>
</reference>
<dbReference type="Pfam" id="PF24883">
    <property type="entry name" value="NPHP3_N"/>
    <property type="match status" value="1"/>
</dbReference>
<dbReference type="PANTHER" id="PTHR10039">
    <property type="entry name" value="AMELOGENIN"/>
    <property type="match status" value="1"/>
</dbReference>
<dbReference type="PROSITE" id="PS50088">
    <property type="entry name" value="ANK_REPEAT"/>
    <property type="match status" value="1"/>
</dbReference>
<dbReference type="EMBL" id="JABEXW010001567">
    <property type="protein sequence ID" value="KAF4943325.1"/>
    <property type="molecule type" value="Genomic_DNA"/>
</dbReference>
<dbReference type="Gene3D" id="3.40.50.300">
    <property type="entry name" value="P-loop containing nucleotide triphosphate hydrolases"/>
    <property type="match status" value="1"/>
</dbReference>
<dbReference type="InterPro" id="IPR007111">
    <property type="entry name" value="NACHT_NTPase"/>
</dbReference>
<reference evidence="5" key="2">
    <citation type="submission" date="2020-05" db="EMBL/GenBank/DDBJ databases">
        <authorList>
            <person name="Kim H.-S."/>
            <person name="Proctor R.H."/>
            <person name="Brown D.W."/>
        </authorList>
    </citation>
    <scope>NUCLEOTIDE SEQUENCE</scope>
    <source>
        <strain evidence="5">NRRL 20472</strain>
    </source>
</reference>
<evidence type="ECO:0000256" key="3">
    <source>
        <dbReference type="SAM" id="Phobius"/>
    </source>
</evidence>
<feature type="domain" description="NACHT" evidence="4">
    <location>
        <begin position="68"/>
        <end position="217"/>
    </location>
</feature>
<evidence type="ECO:0000313" key="5">
    <source>
        <dbReference type="EMBL" id="KAF4943325.1"/>
    </source>
</evidence>
<dbReference type="Proteomes" id="UP000622797">
    <property type="component" value="Unassembled WGS sequence"/>
</dbReference>
<dbReference type="AlphaFoldDB" id="A0A8H4WMR0"/>
<organism evidence="5 6">
    <name type="scientific">Fusarium sarcochroum</name>
    <dbReference type="NCBI Taxonomy" id="1208366"/>
    <lineage>
        <taxon>Eukaryota</taxon>
        <taxon>Fungi</taxon>
        <taxon>Dikarya</taxon>
        <taxon>Ascomycota</taxon>
        <taxon>Pezizomycotina</taxon>
        <taxon>Sordariomycetes</taxon>
        <taxon>Hypocreomycetidae</taxon>
        <taxon>Hypocreales</taxon>
        <taxon>Nectriaceae</taxon>
        <taxon>Fusarium</taxon>
        <taxon>Fusarium lateritium species complex</taxon>
    </lineage>
</organism>
<dbReference type="InterPro" id="IPR054471">
    <property type="entry name" value="GPIID_WHD"/>
</dbReference>
<evidence type="ECO:0000259" key="4">
    <source>
        <dbReference type="PROSITE" id="PS50837"/>
    </source>
</evidence>
<dbReference type="Gene3D" id="1.25.40.20">
    <property type="entry name" value="Ankyrin repeat-containing domain"/>
    <property type="match status" value="2"/>
</dbReference>
<keyword evidence="6" id="KW-1185">Reference proteome</keyword>
<name>A0A8H4WMR0_9HYPO</name>
<comment type="caution">
    <text evidence="5">The sequence shown here is derived from an EMBL/GenBank/DDBJ whole genome shotgun (WGS) entry which is preliminary data.</text>
</comment>
<evidence type="ECO:0000313" key="6">
    <source>
        <dbReference type="Proteomes" id="UP000622797"/>
    </source>
</evidence>
<feature type="repeat" description="ANK" evidence="2">
    <location>
        <begin position="646"/>
        <end position="682"/>
    </location>
</feature>
<dbReference type="InterPro" id="IPR036770">
    <property type="entry name" value="Ankyrin_rpt-contain_sf"/>
</dbReference>
<keyword evidence="3" id="KW-0472">Membrane</keyword>
<dbReference type="PROSITE" id="PS50837">
    <property type="entry name" value="NACHT"/>
    <property type="match status" value="1"/>
</dbReference>
<sequence length="1133" mass="129798">PSLTELSDRVKEVLVRIDEKERRETLESISTILFRAHHEEVSRKRISGTCEWILKKKEFFQWEESGSPVTILYGNPGAGKTFLISRVVDHSIENAERSEAVAFFYCKRDEANRRNPQDILRSIMRQLSTPVNQAEDRIIHQALKGLPDRLAANGTTFDVSTCESLIGTLIKGYPRTTIILDALDECDRDTREELMNALRNLIDGNRRLRVFISSRPDDDIRRHLRGRPMIEMQATDNEQDISSFVDDKLSQDSRWAGLSPRLQEEIKAVLHEKSAGMFQWAALQIDQIRRLRLWSETNIRKQVEISPAGLKGAYDVVWNQIQEMSSHEEQLARRAFQWVLCAFRPLGNSELSLMMQLDHDTNPTDIETVLPEATIQSICGNFVAYDRQLEVWRFSHLSAREYIEKYHYGMFDAHRHAAICSLQFLVRDLVWLPLGTKQHPTSPLRTITYGVYNSNLCVEHTAPCGYIVHQALSHVHAVDSPANTNFELAHLLRTFFEPIAEGSSAFRAWRHVYLYNSSMGRRPERFFPSSRGFQISHLSTPLRVMSTFGVFEILKDIWKDAEDKLDMYPPSHPSPLAIAIWYGHKLIWEYLLHRNAEINKGSPRPFTVAIRANCMEAFETLLGANPDLNQKDNRSPEFYGNLYRTRIDTPLKAALFNSRNPNRKRIIRELLDRGADVNERSDGTSTLELAVMNLAEEDVQMLLDSNPKGYNPNRLLDRAAYSNNANLVPLLVRFGADVSPMKWARLRGYPANVQSGLMIPGIKIDLNRPEYREAVVETAASHDCREMSPLLSNLGMDINWTDGEVSLLTMAIASYPTSRKAYARLINAGVDVNLILPRSALPTPIATAATRHELLELFEDLLKAGADPSVTVYVGFGSALVVAAFHGRLAHCRKLLDWKEIDVNQEQKCFFRTSLSAVVAGHLNYLQSRRRTSPDQDPWKPLGDTIHDPKHLEVLKLLFEKGLNVYMPIYGFSDSLVPLICINTELYEVKKPCLIYQRGHCGYLSRSWFFIMWELQNGTSPPSSLCSQLRQWQFPGISPPRLTIIAKLMVVSRCRPNYFLFLSTHGDRSQLSLVPAQRKYRGLLNTQCEDRRWKRYRPEGFGVYKTGYDWILFLIYHWIVLLAYRSVCVKEVV</sequence>
<evidence type="ECO:0000256" key="1">
    <source>
        <dbReference type="ARBA" id="ARBA00022737"/>
    </source>
</evidence>
<gene>
    <name evidence="5" type="ORF">FSARC_14946</name>
</gene>
<keyword evidence="3" id="KW-0812">Transmembrane</keyword>
<evidence type="ECO:0000256" key="2">
    <source>
        <dbReference type="PROSITE-ProRule" id="PRU00023"/>
    </source>
</evidence>
<dbReference type="SUPFAM" id="SSF52540">
    <property type="entry name" value="P-loop containing nucleoside triphosphate hydrolases"/>
    <property type="match status" value="1"/>
</dbReference>
<keyword evidence="1" id="KW-0677">Repeat</keyword>
<keyword evidence="3" id="KW-1133">Transmembrane helix</keyword>
<dbReference type="SMART" id="SM00248">
    <property type="entry name" value="ANK"/>
    <property type="match status" value="6"/>
</dbReference>
<feature type="transmembrane region" description="Helical" evidence="3">
    <location>
        <begin position="1101"/>
        <end position="1124"/>
    </location>
</feature>
<dbReference type="OrthoDB" id="7464126at2759"/>
<keyword evidence="2" id="KW-0040">ANK repeat</keyword>